<dbReference type="PROSITE" id="PS51719">
    <property type="entry name" value="G_SEPTIN"/>
    <property type="match status" value="1"/>
</dbReference>
<organism evidence="5">
    <name type="scientific">Encephalitozoon cuniculi</name>
    <name type="common">Microsporidian parasite</name>
    <dbReference type="NCBI Taxonomy" id="6035"/>
    <lineage>
        <taxon>Eukaryota</taxon>
        <taxon>Fungi</taxon>
        <taxon>Fungi incertae sedis</taxon>
        <taxon>Microsporidia</taxon>
        <taxon>Unikaryonidae</taxon>
        <taxon>Encephalitozoon</taxon>
    </lineage>
</organism>
<dbReference type="InterPro" id="IPR027417">
    <property type="entry name" value="P-loop_NTPase"/>
</dbReference>
<dbReference type="GO" id="GO:0005525">
    <property type="term" value="F:GTP binding"/>
    <property type="evidence" value="ECO:0007669"/>
    <property type="project" value="UniProtKB-KW"/>
</dbReference>
<dbReference type="PIRSF" id="PIRSF006698">
    <property type="entry name" value="Septin"/>
    <property type="match status" value="1"/>
</dbReference>
<comment type="similarity">
    <text evidence="3">Belongs to the TRAFAC class TrmE-Era-EngA-EngB-Septin-like GTPase superfamily. Septin GTPase family.</text>
</comment>
<dbReference type="VEuPathDB" id="MicrosporidiaDB:AEWR_011230"/>
<dbReference type="PANTHER" id="PTHR18884">
    <property type="entry name" value="SEPTIN"/>
    <property type="match status" value="1"/>
</dbReference>
<protein>
    <submittedName>
        <fullName evidence="5">Septin-like protein</fullName>
    </submittedName>
</protein>
<dbReference type="OMA" id="AKFKRNI"/>
<evidence type="ECO:0000256" key="1">
    <source>
        <dbReference type="ARBA" id="ARBA00022741"/>
    </source>
</evidence>
<dbReference type="SMR" id="M1KA38"/>
<feature type="domain" description="Septin-type G" evidence="4">
    <location>
        <begin position="22"/>
        <end position="307"/>
    </location>
</feature>
<evidence type="ECO:0000313" key="5">
    <source>
        <dbReference type="EMBL" id="AGE96045.1"/>
    </source>
</evidence>
<reference evidence="5" key="1">
    <citation type="journal article" date="2013" name="Eukaryot. Cell">
        <title>Extremely Reduced Levels of Heterozygosity in the Vertebrate Pathogen Encephalitozoon cuniculi.</title>
        <authorList>
            <person name="Selman M."/>
            <person name="Sak B."/>
            <person name="Kvac M."/>
            <person name="Farinelli L."/>
            <person name="Weiss L.M."/>
            <person name="Corradi N."/>
        </authorList>
    </citation>
    <scope>NUCLEOTIDE SEQUENCE</scope>
</reference>
<dbReference type="VEuPathDB" id="MicrosporidiaDB:M970_011230"/>
<keyword evidence="2 3" id="KW-0342">GTP-binding</keyword>
<dbReference type="Pfam" id="PF00735">
    <property type="entry name" value="Septin"/>
    <property type="match status" value="1"/>
</dbReference>
<dbReference type="EMBL" id="KC513612">
    <property type="protein sequence ID" value="AGE96045.1"/>
    <property type="molecule type" value="Genomic_DNA"/>
</dbReference>
<proteinExistence type="inferred from homology"/>
<name>M1KA38_ENCCN</name>
<accession>M1KA38</accession>
<dbReference type="VEuPathDB" id="MicrosporidiaDB:AEWD_011230"/>
<keyword evidence="1 3" id="KW-0547">Nucleotide-binding</keyword>
<dbReference type="SUPFAM" id="SSF52540">
    <property type="entry name" value="P-loop containing nucleoside triphosphate hydrolases"/>
    <property type="match status" value="1"/>
</dbReference>
<evidence type="ECO:0000259" key="4">
    <source>
        <dbReference type="PROSITE" id="PS51719"/>
    </source>
</evidence>
<dbReference type="GO" id="GO:0032156">
    <property type="term" value="C:septin cytoskeleton"/>
    <property type="evidence" value="ECO:0007669"/>
    <property type="project" value="UniProtKB-ARBA"/>
</dbReference>
<dbReference type="InterPro" id="IPR030379">
    <property type="entry name" value="G_SEPTIN_dom"/>
</dbReference>
<dbReference type="GO" id="GO:0005938">
    <property type="term" value="C:cell cortex"/>
    <property type="evidence" value="ECO:0007669"/>
    <property type="project" value="UniProtKB-ARBA"/>
</dbReference>
<dbReference type="InterPro" id="IPR016491">
    <property type="entry name" value="Septin"/>
</dbReference>
<sequence length="371" mass="42680">MAQKGIGVSNLPNVKYRSFCKAGIDFNIMTVGSNGLGKSSFINQMLGDSILSSDPFLKPEDGHHSNETVRALDEDIVDDPESKYFHRNSLINIQISKFFVMENDFQTRVTVTEVDGVGDGVCNEGCWDPIVELIQDNFRDYLDQERKNVRSLIKDKRIHICLYFLEPNPSHVSLVDIRTMKEISKICNLIPVVGKSDLLSDSEREECRNRIVEVLSMENIDVFRLDILEKEKISRTESPFFIIAKNVNSGDSSGHNREYPWGTMFPEKVESNDFYFLVDSLIAKNLIRLVETTEVFYDEYKTREIGLSIASKPGALGEDDRRLTKEIQKKIKEDERTIVELRQKLIEKRKYYESKMLEITSKYSNEKINSS</sequence>
<gene>
    <name evidence="5" type="ORF">ECU01_1370</name>
</gene>
<dbReference type="VEuPathDB" id="MicrosporidiaDB:ECU01_1370"/>
<evidence type="ECO:0000256" key="2">
    <source>
        <dbReference type="ARBA" id="ARBA00023134"/>
    </source>
</evidence>
<dbReference type="VEuPathDB" id="MicrosporidiaDB:AEWQ_011200"/>
<dbReference type="Gene3D" id="3.40.50.300">
    <property type="entry name" value="P-loop containing nucleotide triphosphate hydrolases"/>
    <property type="match status" value="1"/>
</dbReference>
<evidence type="ECO:0000256" key="3">
    <source>
        <dbReference type="RuleBase" id="RU004560"/>
    </source>
</evidence>
<dbReference type="AlphaFoldDB" id="M1KA38"/>